<comment type="caution">
    <text evidence="1">The sequence shown here is derived from an EMBL/GenBank/DDBJ whole genome shotgun (WGS) entry which is preliminary data.</text>
</comment>
<evidence type="ECO:0000313" key="1">
    <source>
        <dbReference type="EMBL" id="PON69176.1"/>
    </source>
</evidence>
<organism evidence="1 2">
    <name type="scientific">Trema orientale</name>
    <name type="common">Charcoal tree</name>
    <name type="synonym">Celtis orientalis</name>
    <dbReference type="NCBI Taxonomy" id="63057"/>
    <lineage>
        <taxon>Eukaryota</taxon>
        <taxon>Viridiplantae</taxon>
        <taxon>Streptophyta</taxon>
        <taxon>Embryophyta</taxon>
        <taxon>Tracheophyta</taxon>
        <taxon>Spermatophyta</taxon>
        <taxon>Magnoliopsida</taxon>
        <taxon>eudicotyledons</taxon>
        <taxon>Gunneridae</taxon>
        <taxon>Pentapetalae</taxon>
        <taxon>rosids</taxon>
        <taxon>fabids</taxon>
        <taxon>Rosales</taxon>
        <taxon>Cannabaceae</taxon>
        <taxon>Trema</taxon>
    </lineage>
</organism>
<dbReference type="InParanoid" id="A0A2P5D7E6"/>
<reference evidence="2" key="1">
    <citation type="submission" date="2016-06" db="EMBL/GenBank/DDBJ databases">
        <title>Parallel loss of symbiosis genes in relatives of nitrogen-fixing non-legume Parasponia.</title>
        <authorList>
            <person name="Van Velzen R."/>
            <person name="Holmer R."/>
            <person name="Bu F."/>
            <person name="Rutten L."/>
            <person name="Van Zeijl A."/>
            <person name="Liu W."/>
            <person name="Santuari L."/>
            <person name="Cao Q."/>
            <person name="Sharma T."/>
            <person name="Shen D."/>
            <person name="Roswanjaya Y."/>
            <person name="Wardhani T."/>
            <person name="Kalhor M.S."/>
            <person name="Jansen J."/>
            <person name="Van den Hoogen J."/>
            <person name="Gungor B."/>
            <person name="Hartog M."/>
            <person name="Hontelez J."/>
            <person name="Verver J."/>
            <person name="Yang W.-C."/>
            <person name="Schijlen E."/>
            <person name="Repin R."/>
            <person name="Schilthuizen M."/>
            <person name="Schranz E."/>
            <person name="Heidstra R."/>
            <person name="Miyata K."/>
            <person name="Fedorova E."/>
            <person name="Kohlen W."/>
            <person name="Bisseling T."/>
            <person name="Smit S."/>
            <person name="Geurts R."/>
        </authorList>
    </citation>
    <scope>NUCLEOTIDE SEQUENCE [LARGE SCALE GENOMIC DNA]</scope>
    <source>
        <strain evidence="2">cv. RG33-2</strain>
    </source>
</reference>
<keyword evidence="2" id="KW-1185">Reference proteome</keyword>
<dbReference type="Proteomes" id="UP000237000">
    <property type="component" value="Unassembled WGS sequence"/>
</dbReference>
<protein>
    <submittedName>
        <fullName evidence="1">Uncharacterized protein</fullName>
    </submittedName>
</protein>
<name>A0A2P5D7E6_TREOI</name>
<accession>A0A2P5D7E6</accession>
<proteinExistence type="predicted"/>
<dbReference type="OrthoDB" id="10378215at2759"/>
<dbReference type="AlphaFoldDB" id="A0A2P5D7E6"/>
<gene>
    <name evidence="1" type="ORF">TorRG33x02_260030</name>
</gene>
<sequence length="62" mass="6440">MSAGVLGVSELRTNAARNGGSIRGREFQSILLQGHVSHSLGGDSVMSLSVSEALMIIASKQK</sequence>
<evidence type="ECO:0000313" key="2">
    <source>
        <dbReference type="Proteomes" id="UP000237000"/>
    </source>
</evidence>
<dbReference type="EMBL" id="JXTC01000290">
    <property type="protein sequence ID" value="PON69176.1"/>
    <property type="molecule type" value="Genomic_DNA"/>
</dbReference>